<dbReference type="AlphaFoldDB" id="A0A1E5KY95"/>
<keyword evidence="3" id="KW-0645">Protease</keyword>
<dbReference type="EMBL" id="MIEK01000014">
    <property type="protein sequence ID" value="OEH82826.1"/>
    <property type="molecule type" value="Genomic_DNA"/>
</dbReference>
<comment type="catalytic activity">
    <reaction evidence="3">
        <text>Cleavage of hydrophobic, N-terminal signal or leader sequences from secreted and periplasmic proteins.</text>
        <dbReference type="EC" id="3.4.21.89"/>
    </reaction>
</comment>
<dbReference type="Proteomes" id="UP000095256">
    <property type="component" value="Unassembled WGS sequence"/>
</dbReference>
<feature type="domain" description="Peptidase S26" evidence="5">
    <location>
        <begin position="65"/>
        <end position="224"/>
    </location>
</feature>
<evidence type="ECO:0000256" key="3">
    <source>
        <dbReference type="RuleBase" id="RU362042"/>
    </source>
</evidence>
<dbReference type="GO" id="GO:0005886">
    <property type="term" value="C:plasma membrane"/>
    <property type="evidence" value="ECO:0007669"/>
    <property type="project" value="UniProtKB-SubCell"/>
</dbReference>
<comment type="caution">
    <text evidence="6">The sequence shown here is derived from an EMBL/GenBank/DDBJ whole genome shotgun (WGS) entry which is preliminary data.</text>
</comment>
<evidence type="ECO:0000256" key="4">
    <source>
        <dbReference type="SAM" id="MobiDB-lite"/>
    </source>
</evidence>
<comment type="subcellular location">
    <subcellularLocation>
        <location evidence="1">Cell membrane</location>
        <topology evidence="1">Single-pass type II membrane protein</topology>
    </subcellularLocation>
    <subcellularLocation>
        <location evidence="3">Membrane</location>
        <topology evidence="3">Single-pass type II membrane protein</topology>
    </subcellularLocation>
</comment>
<dbReference type="NCBIfam" id="TIGR02227">
    <property type="entry name" value="sigpep_I_bact"/>
    <property type="match status" value="1"/>
</dbReference>
<evidence type="ECO:0000313" key="7">
    <source>
        <dbReference type="Proteomes" id="UP000095256"/>
    </source>
</evidence>
<keyword evidence="3" id="KW-0378">Hydrolase</keyword>
<feature type="region of interest" description="Disordered" evidence="4">
    <location>
        <begin position="1"/>
        <end position="54"/>
    </location>
</feature>
<dbReference type="InterPro" id="IPR000223">
    <property type="entry name" value="Pept_S26A_signal_pept_1"/>
</dbReference>
<evidence type="ECO:0000259" key="5">
    <source>
        <dbReference type="Pfam" id="PF10502"/>
    </source>
</evidence>
<dbReference type="Gene3D" id="2.10.109.10">
    <property type="entry name" value="Umud Fragment, subunit A"/>
    <property type="match status" value="1"/>
</dbReference>
<dbReference type="InterPro" id="IPR019533">
    <property type="entry name" value="Peptidase_S26"/>
</dbReference>
<gene>
    <name evidence="6" type="ORF">BCR26_11400</name>
</gene>
<feature type="compositionally biased region" description="Basic residues" evidence="4">
    <location>
        <begin position="14"/>
        <end position="54"/>
    </location>
</feature>
<name>A0A1E5KY95_9ENTE</name>
<dbReference type="OrthoDB" id="9802919at2"/>
<evidence type="ECO:0000313" key="6">
    <source>
        <dbReference type="EMBL" id="OEH82826.1"/>
    </source>
</evidence>
<dbReference type="Pfam" id="PF10502">
    <property type="entry name" value="Peptidase_S26"/>
    <property type="match status" value="1"/>
</dbReference>
<keyword evidence="3" id="KW-0812">Transmembrane</keyword>
<dbReference type="PANTHER" id="PTHR43390:SF1">
    <property type="entry name" value="CHLOROPLAST PROCESSING PEPTIDASE"/>
    <property type="match status" value="1"/>
</dbReference>
<comment type="similarity">
    <text evidence="2 3">Belongs to the peptidase S26 family.</text>
</comment>
<dbReference type="STRING" id="762845.BCR26_11400"/>
<dbReference type="GO" id="GO:0006465">
    <property type="term" value="P:signal peptide processing"/>
    <property type="evidence" value="ECO:0007669"/>
    <property type="project" value="InterPro"/>
</dbReference>
<evidence type="ECO:0000256" key="2">
    <source>
        <dbReference type="ARBA" id="ARBA00009370"/>
    </source>
</evidence>
<dbReference type="SUPFAM" id="SSF51306">
    <property type="entry name" value="LexA/Signal peptidase"/>
    <property type="match status" value="1"/>
</dbReference>
<dbReference type="PRINTS" id="PR00727">
    <property type="entry name" value="LEADERPTASE"/>
</dbReference>
<dbReference type="CDD" id="cd06530">
    <property type="entry name" value="S26_SPase_I"/>
    <property type="match status" value="1"/>
</dbReference>
<reference evidence="6 7" key="1">
    <citation type="submission" date="2016-09" db="EMBL/GenBank/DDBJ databases">
        <authorList>
            <person name="Capua I."/>
            <person name="De Benedictis P."/>
            <person name="Joannis T."/>
            <person name="Lombin L.H."/>
            <person name="Cattoli G."/>
        </authorList>
    </citation>
    <scope>NUCLEOTIDE SEQUENCE [LARGE SCALE GENOMIC DNA]</scope>
    <source>
        <strain evidence="6 7">LMG 25899</strain>
    </source>
</reference>
<feature type="transmembrane region" description="Helical" evidence="3">
    <location>
        <begin position="63"/>
        <end position="86"/>
    </location>
</feature>
<proteinExistence type="inferred from homology"/>
<dbReference type="GO" id="GO:0004252">
    <property type="term" value="F:serine-type endopeptidase activity"/>
    <property type="evidence" value="ECO:0007669"/>
    <property type="project" value="InterPro"/>
</dbReference>
<dbReference type="GO" id="GO:0009003">
    <property type="term" value="F:signal peptidase activity"/>
    <property type="evidence" value="ECO:0007669"/>
    <property type="project" value="UniProtKB-EC"/>
</dbReference>
<keyword evidence="7" id="KW-1185">Reference proteome</keyword>
<organism evidence="6 7">
    <name type="scientific">Enterococcus rivorum</name>
    <dbReference type="NCBI Taxonomy" id="762845"/>
    <lineage>
        <taxon>Bacteria</taxon>
        <taxon>Bacillati</taxon>
        <taxon>Bacillota</taxon>
        <taxon>Bacilli</taxon>
        <taxon>Lactobacillales</taxon>
        <taxon>Enterococcaceae</taxon>
        <taxon>Enterococcus</taxon>
    </lineage>
</organism>
<protein>
    <recommendedName>
        <fullName evidence="3">Signal peptidase I</fullName>
        <ecNumber evidence="3">3.4.21.89</ecNumber>
    </recommendedName>
</protein>
<dbReference type="RefSeq" id="WP_069698175.1">
    <property type="nucleotide sequence ID" value="NZ_JAGGMA010000030.1"/>
</dbReference>
<keyword evidence="3" id="KW-1133">Transmembrane helix</keyword>
<dbReference type="EC" id="3.4.21.89" evidence="3"/>
<accession>A0A1E5KY95</accession>
<dbReference type="PANTHER" id="PTHR43390">
    <property type="entry name" value="SIGNAL PEPTIDASE I"/>
    <property type="match status" value="1"/>
</dbReference>
<keyword evidence="3" id="KW-0472">Membrane</keyword>
<dbReference type="InterPro" id="IPR036286">
    <property type="entry name" value="LexA/Signal_pep-like_sf"/>
</dbReference>
<sequence length="234" mass="27582">MRQKSSSRKEVVRKNRKPSSVKERRRHPNSSTSNKKRKHLTKKSHKPSQKFLKRKKQAKVKRLLIELALSIIFGLFLFFVTTQFFFKVVDVNGYGMMPTLRENDVVLVQRYNNIKRFDLVAFKYGNDIQVRRVIGLPGEQIRYENDHLFVKDEPIDEKFIVDEINESQRNGRDFTENFPSAEGKIVKIPKDYYFILGDNRPYATDSRIYGVVSKDSIIGIVKMQLFPINEWKSF</sequence>
<evidence type="ECO:0000256" key="1">
    <source>
        <dbReference type="ARBA" id="ARBA00004401"/>
    </source>
</evidence>